<comment type="caution">
    <text evidence="2">The sequence shown here is derived from an EMBL/GenBank/DDBJ whole genome shotgun (WGS) entry which is preliminary data.</text>
</comment>
<organism evidence="2 3">
    <name type="scientific">Polyplax serrata</name>
    <name type="common">Common mouse louse</name>
    <dbReference type="NCBI Taxonomy" id="468196"/>
    <lineage>
        <taxon>Eukaryota</taxon>
        <taxon>Metazoa</taxon>
        <taxon>Ecdysozoa</taxon>
        <taxon>Arthropoda</taxon>
        <taxon>Hexapoda</taxon>
        <taxon>Insecta</taxon>
        <taxon>Pterygota</taxon>
        <taxon>Neoptera</taxon>
        <taxon>Paraneoptera</taxon>
        <taxon>Psocodea</taxon>
        <taxon>Troctomorpha</taxon>
        <taxon>Phthiraptera</taxon>
        <taxon>Anoplura</taxon>
        <taxon>Polyplacidae</taxon>
        <taxon>Polyplax</taxon>
    </lineage>
</organism>
<accession>A0ABR1AKJ1</accession>
<gene>
    <name evidence="2" type="ORF">RUM44_001616</name>
</gene>
<reference evidence="2 3" key="1">
    <citation type="submission" date="2023-09" db="EMBL/GenBank/DDBJ databases">
        <title>Genomes of two closely related lineages of the louse Polyplax serrata with different host specificities.</title>
        <authorList>
            <person name="Martinu J."/>
            <person name="Tarabai H."/>
            <person name="Stefka J."/>
            <person name="Hypsa V."/>
        </authorList>
    </citation>
    <scope>NUCLEOTIDE SEQUENCE [LARGE SCALE GENOMIC DNA]</scope>
    <source>
        <strain evidence="2">98ZLc_SE</strain>
    </source>
</reference>
<name>A0ABR1AKJ1_POLSC</name>
<sequence length="432" mass="48736">MSTEIKWRKRRKLDSDSRSKAVGIVRVRSRSLTHIDQIEQGERSGIFFQEMSTEKASEQLAVPGNVGSKHRRQMLSRSERFIRNFQNRKFGWENAFLSILGGLPRAFCLFVSASFPHFPTTSPPASSSECFSVGIEGLGEDGNDEFVQASKDTILRDALLDVCRRKGIDLASSNVFLDANKSPLPCLDIDTSWMGGKHIRIKLNDRVTGVKKDQKNSFAPPIKKLSSNYKGGKSGSRTHNVSSEEPSTIEPGPSGKSKRWSGFFGTSRDTSKMETLVDLLDSYTKNGIYEYKEGFIFPPPRQSPAKSRSVTLPARSVEEFPLPEDTYKLESDWKPIVSNAGNLDERQSQQQEAIWELLRSEIDYIKMLRVVSHIYTFGNLNTLQPVHKRRGVTANRCDDDDDDDESDRIDLLPIDRSLTNERTNSQVSKITM</sequence>
<dbReference type="InterPro" id="IPR040181">
    <property type="entry name" value="PKHG5/7"/>
</dbReference>
<dbReference type="SUPFAM" id="SSF48065">
    <property type="entry name" value="DBL homology domain (DH-domain)"/>
    <property type="match status" value="1"/>
</dbReference>
<dbReference type="PANTHER" id="PTHR13217:SF11">
    <property type="entry name" value="PLECKSTRIN HOMOLOGY DOMAIN-CONTAINING FAMILY G MEMBER 5"/>
    <property type="match status" value="1"/>
</dbReference>
<evidence type="ECO:0000313" key="2">
    <source>
        <dbReference type="EMBL" id="KAK6621809.1"/>
    </source>
</evidence>
<evidence type="ECO:0000313" key="3">
    <source>
        <dbReference type="Proteomes" id="UP001359485"/>
    </source>
</evidence>
<dbReference type="EMBL" id="JAWJWF010000047">
    <property type="protein sequence ID" value="KAK6621809.1"/>
    <property type="molecule type" value="Genomic_DNA"/>
</dbReference>
<dbReference type="Proteomes" id="UP001359485">
    <property type="component" value="Unassembled WGS sequence"/>
</dbReference>
<feature type="compositionally biased region" description="Polar residues" evidence="1">
    <location>
        <begin position="225"/>
        <end position="246"/>
    </location>
</feature>
<keyword evidence="3" id="KW-1185">Reference proteome</keyword>
<feature type="region of interest" description="Disordered" evidence="1">
    <location>
        <begin position="210"/>
        <end position="263"/>
    </location>
</feature>
<proteinExistence type="predicted"/>
<dbReference type="InterPro" id="IPR035899">
    <property type="entry name" value="DBL_dom_sf"/>
</dbReference>
<evidence type="ECO:0000256" key="1">
    <source>
        <dbReference type="SAM" id="MobiDB-lite"/>
    </source>
</evidence>
<protein>
    <recommendedName>
        <fullName evidence="4">DH domain-containing protein</fullName>
    </recommendedName>
</protein>
<dbReference type="PANTHER" id="PTHR13217">
    <property type="entry name" value="PLECKSTRIN HOMOLOGY DOMAIN-CONTAINING FAMILY G MEMBER 7"/>
    <property type="match status" value="1"/>
</dbReference>
<dbReference type="CDD" id="cd17068">
    <property type="entry name" value="RBD_PLEKHG5"/>
    <property type="match status" value="1"/>
</dbReference>
<evidence type="ECO:0008006" key="4">
    <source>
        <dbReference type="Google" id="ProtNLM"/>
    </source>
</evidence>